<protein>
    <submittedName>
        <fullName evidence="1">Antitoxin</fullName>
    </submittedName>
</protein>
<evidence type="ECO:0000313" key="1">
    <source>
        <dbReference type="EMBL" id="AKA22047.1"/>
    </source>
</evidence>
<evidence type="ECO:0000313" key="2">
    <source>
        <dbReference type="Proteomes" id="UP000032748"/>
    </source>
</evidence>
<dbReference type="KEGG" id="pcz:PCL1606_05920"/>
<proteinExistence type="predicted"/>
<name>A0A0D5XTH8_9PSED</name>
<reference evidence="1 2" key="1">
    <citation type="journal article" date="2015" name="Mol. Plant Microbe Interact.">
        <title>Comparative Genomic Analysis of Pseudomonas chlororaphis PCL1606 Reveals New Insight into Antifungal Compounds Involved in Biocontrol.</title>
        <authorList>
            <person name="Calderon C.E."/>
            <person name="Ramos C."/>
            <person name="de Vicente A."/>
            <person name="Cazorla F.M."/>
        </authorList>
    </citation>
    <scope>NUCLEOTIDE SEQUENCE [LARGE SCALE GENOMIC DNA]</scope>
    <source>
        <strain evidence="1 2">PCL1606</strain>
    </source>
</reference>
<dbReference type="Proteomes" id="UP000032748">
    <property type="component" value="Chromosome"/>
</dbReference>
<dbReference type="PATRIC" id="fig|587753.10.peg.592"/>
<dbReference type="InterPro" id="IPR035069">
    <property type="entry name" value="TTHA1013/TTHA0281-like"/>
</dbReference>
<sequence length="141" mass="15514">MFKYALEIHEEPGTVWLSCEEIPEFHAAGDTVGEALESALDALETALSIYVDERRPIPSGNAEAQAGDVLLRLPALTAAKVALWNAVLDEGTPKTELARRLGIQRPQVDRLLDFLHDSKIENVERALQELGRRISITVEAA</sequence>
<organism evidence="1 2">
    <name type="scientific">Pseudomonas chlororaphis</name>
    <dbReference type="NCBI Taxonomy" id="587753"/>
    <lineage>
        <taxon>Bacteria</taxon>
        <taxon>Pseudomonadati</taxon>
        <taxon>Pseudomonadota</taxon>
        <taxon>Gammaproteobacteria</taxon>
        <taxon>Pseudomonadales</taxon>
        <taxon>Pseudomonadaceae</taxon>
        <taxon>Pseudomonas</taxon>
    </lineage>
</organism>
<dbReference type="EMBL" id="CP011110">
    <property type="protein sequence ID" value="AKA22047.1"/>
    <property type="molecule type" value="Genomic_DNA"/>
</dbReference>
<dbReference type="SUPFAM" id="SSF143100">
    <property type="entry name" value="TTHA1013/TTHA0281-like"/>
    <property type="match status" value="1"/>
</dbReference>
<dbReference type="RefSeq" id="WP_045881020.1">
    <property type="nucleotide sequence ID" value="NZ_CP011110.1"/>
</dbReference>
<dbReference type="AlphaFoldDB" id="A0A0D5XTH8"/>
<dbReference type="OrthoDB" id="5772151at2"/>
<dbReference type="Gene3D" id="3.30.160.250">
    <property type="match status" value="1"/>
</dbReference>
<gene>
    <name evidence="1" type="ORF">PCL1606_05920</name>
</gene>
<accession>A0A0D5XTH8</accession>